<gene>
    <name evidence="3" type="ORF">ACELLULO517_10270</name>
</gene>
<evidence type="ECO:0000256" key="2">
    <source>
        <dbReference type="SAM" id="SignalP"/>
    </source>
</evidence>
<dbReference type="Proteomes" id="UP000721844">
    <property type="component" value="Unassembled WGS sequence"/>
</dbReference>
<dbReference type="InterPro" id="IPR005618">
    <property type="entry name" value="OMPW"/>
</dbReference>
<dbReference type="Pfam" id="PF03922">
    <property type="entry name" value="OmpW"/>
    <property type="match status" value="1"/>
</dbReference>
<dbReference type="AlphaFoldDB" id="A0A964E3N6"/>
<keyword evidence="2" id="KW-0732">Signal</keyword>
<accession>A0A964E3N6</accession>
<organism evidence="3 4">
    <name type="scientific">Acidisoma cellulosilyticum</name>
    <dbReference type="NCBI Taxonomy" id="2802395"/>
    <lineage>
        <taxon>Bacteria</taxon>
        <taxon>Pseudomonadati</taxon>
        <taxon>Pseudomonadota</taxon>
        <taxon>Alphaproteobacteria</taxon>
        <taxon>Acetobacterales</taxon>
        <taxon>Acidocellaceae</taxon>
        <taxon>Acidisoma</taxon>
    </lineage>
</organism>
<evidence type="ECO:0000313" key="3">
    <source>
        <dbReference type="EMBL" id="MCB8880619.1"/>
    </source>
</evidence>
<dbReference type="PANTHER" id="PTHR36920:SF1">
    <property type="entry name" value="OUTER MEMBRANE PROTEIN W"/>
    <property type="match status" value="1"/>
</dbReference>
<protein>
    <submittedName>
        <fullName evidence="3">Outer membrane beta-barrel protein</fullName>
    </submittedName>
</protein>
<proteinExistence type="inferred from homology"/>
<evidence type="ECO:0000256" key="1">
    <source>
        <dbReference type="ARBA" id="ARBA00009330"/>
    </source>
</evidence>
<dbReference type="PANTHER" id="PTHR36920">
    <property type="match status" value="1"/>
</dbReference>
<dbReference type="SUPFAM" id="SSF56925">
    <property type="entry name" value="OMPA-like"/>
    <property type="match status" value="1"/>
</dbReference>
<sequence length="221" mass="23441">MTFPSLIRALATIGLALTLPLAAARAQTAAPTDDLVAGSVLVRGRIEGVLLKHNGTTISRIGGYLDNSDSVTPEIDLSYFFTDHIAIEGETGLLHTTLTAKDTRLGNVSIGKVSSVPIFLVPQYHFLPNSRFNPYLGVGVAILPYFNAEAAGGLVRQLSVSNEVGTVFQLGIDYRVAGPWYANFDVKKLILSAHATANNGALSASGQVNPWIIGAGIGYRF</sequence>
<evidence type="ECO:0000313" key="4">
    <source>
        <dbReference type="Proteomes" id="UP000721844"/>
    </source>
</evidence>
<name>A0A964E3N6_9PROT</name>
<dbReference type="GO" id="GO:0055085">
    <property type="term" value="P:transmembrane transport"/>
    <property type="evidence" value="ECO:0007669"/>
    <property type="project" value="TreeGrafter"/>
</dbReference>
<feature type="signal peptide" evidence="2">
    <location>
        <begin position="1"/>
        <end position="29"/>
    </location>
</feature>
<feature type="chain" id="PRO_5037512452" evidence="2">
    <location>
        <begin position="30"/>
        <end position="221"/>
    </location>
</feature>
<dbReference type="EMBL" id="JAESVA010000003">
    <property type="protein sequence ID" value="MCB8880619.1"/>
    <property type="molecule type" value="Genomic_DNA"/>
</dbReference>
<dbReference type="RefSeq" id="WP_227307281.1">
    <property type="nucleotide sequence ID" value="NZ_JAESVA010000003.1"/>
</dbReference>
<dbReference type="InterPro" id="IPR011250">
    <property type="entry name" value="OMP/PagP_B-barrel"/>
</dbReference>
<comment type="similarity">
    <text evidence="1">Belongs to the OmpW/AlkL family.</text>
</comment>
<reference evidence="3 4" key="1">
    <citation type="journal article" date="2021" name="Microorganisms">
        <title>Acidisoma silvae sp. nov. and Acidisomacellulosilytica sp. nov., Two Acidophilic Bacteria Isolated from Decaying Wood, Hydrolyzing Cellulose and Producing Poly-3-hydroxybutyrate.</title>
        <authorList>
            <person name="Mieszkin S."/>
            <person name="Pouder E."/>
            <person name="Uroz S."/>
            <person name="Simon-Colin C."/>
            <person name="Alain K."/>
        </authorList>
    </citation>
    <scope>NUCLEOTIDE SEQUENCE [LARGE SCALE GENOMIC DNA]</scope>
    <source>
        <strain evidence="3 4">HW T5.17</strain>
    </source>
</reference>
<dbReference type="GO" id="GO:0019867">
    <property type="term" value="C:outer membrane"/>
    <property type="evidence" value="ECO:0007669"/>
    <property type="project" value="InterPro"/>
</dbReference>
<keyword evidence="4" id="KW-1185">Reference proteome</keyword>
<comment type="caution">
    <text evidence="3">The sequence shown here is derived from an EMBL/GenBank/DDBJ whole genome shotgun (WGS) entry which is preliminary data.</text>
</comment>
<dbReference type="Gene3D" id="2.40.160.20">
    <property type="match status" value="1"/>
</dbReference>